<dbReference type="PROSITE" id="PS51900">
    <property type="entry name" value="CB"/>
    <property type="match status" value="1"/>
</dbReference>
<keyword evidence="9" id="KW-1185">Reference proteome</keyword>
<evidence type="ECO:0000313" key="7">
    <source>
        <dbReference type="EMBL" id="SEC89191.1"/>
    </source>
</evidence>
<dbReference type="InterPro" id="IPR013762">
    <property type="entry name" value="Integrase-like_cat_sf"/>
</dbReference>
<dbReference type="InterPro" id="IPR011010">
    <property type="entry name" value="DNA_brk_join_enz"/>
</dbReference>
<reference evidence="8 9" key="1">
    <citation type="submission" date="2016-10" db="EMBL/GenBank/DDBJ databases">
        <authorList>
            <person name="de Groot N.N."/>
        </authorList>
    </citation>
    <scope>NUCLEOTIDE SEQUENCE [LARGE SCALE GENOMIC DNA]</scope>
    <source>
        <strain evidence="8 9">DSM 10495</strain>
    </source>
</reference>
<dbReference type="Pfam" id="PF00589">
    <property type="entry name" value="Phage_integrase"/>
    <property type="match status" value="1"/>
</dbReference>
<proteinExistence type="predicted"/>
<accession>A0A1H4WUL4</accession>
<dbReference type="InterPro" id="IPR044068">
    <property type="entry name" value="CB"/>
</dbReference>
<evidence type="ECO:0000259" key="6">
    <source>
        <dbReference type="PROSITE" id="PS51900"/>
    </source>
</evidence>
<dbReference type="GO" id="GO:0006310">
    <property type="term" value="P:DNA recombination"/>
    <property type="evidence" value="ECO:0007669"/>
    <property type="project" value="UniProtKB-KW"/>
</dbReference>
<dbReference type="GO" id="GO:0003677">
    <property type="term" value="F:DNA binding"/>
    <property type="evidence" value="ECO:0007669"/>
    <property type="project" value="UniProtKB-UniRule"/>
</dbReference>
<gene>
    <name evidence="7" type="ORF">SAMN04489745_3439</name>
    <name evidence="8" type="ORF">SAMN04489745_3564</name>
</gene>
<keyword evidence="2 4" id="KW-0238">DNA-binding</keyword>
<dbReference type="Gene3D" id="1.10.150.130">
    <property type="match status" value="1"/>
</dbReference>
<protein>
    <submittedName>
        <fullName evidence="8">Phage integrase, N-terminal SAM-like domain</fullName>
    </submittedName>
</protein>
<dbReference type="GO" id="GO:0015074">
    <property type="term" value="P:DNA integration"/>
    <property type="evidence" value="ECO:0007669"/>
    <property type="project" value="UniProtKB-KW"/>
</dbReference>
<dbReference type="STRING" id="156980.SAMN04489745_3439"/>
<dbReference type="EMBL" id="FNSN01000006">
    <property type="protein sequence ID" value="SEC96301.1"/>
    <property type="molecule type" value="Genomic_DNA"/>
</dbReference>
<evidence type="ECO:0000256" key="2">
    <source>
        <dbReference type="ARBA" id="ARBA00023125"/>
    </source>
</evidence>
<sequence length="399" mass="44772">MATKTRAKGDGSIYKNAQGLWTCSLELPSENGKRRRKVFRNKDRGTVIKQLREFKAQLAEVGDMPTASWRADKWFMHWLDDIAPRLDTRPKTLAGYRSGLVGFAIPELGSLPLEKITPAHIRKVHDRVLNTPKPKGLREKPQEEWPDDVVMLSSTYALNVHNAMSAALKTAVSDGILRSNPCDRAARPRPRKAEQKALSLEEAIQLLAYCTTIEDGPLWATYLLTGARRGEILGLERDRVQDLLDLSWQLQRIPNLKRDAAADYEYRHLNGSLYLTRPKSSKGWRIIPLVEPLKSIMGLAVQAAEDELVFTRNGQAWDPDAATDRWKEVLAGAGLPDDIVLHGSRHTTADLLYAAGVPEDLIMDILGHSVRSVTRGYRTRTDIKRLTDAMTKLSKQLTA</sequence>
<feature type="domain" description="Core-binding (CB)" evidence="6">
    <location>
        <begin position="69"/>
        <end position="172"/>
    </location>
</feature>
<keyword evidence="3" id="KW-0233">DNA recombination</keyword>
<dbReference type="RefSeq" id="WP_066217290.1">
    <property type="nucleotide sequence ID" value="NZ_FNSN01000004.1"/>
</dbReference>
<dbReference type="Gene3D" id="1.10.443.10">
    <property type="entry name" value="Intergrase catalytic core"/>
    <property type="match status" value="1"/>
</dbReference>
<dbReference type="PANTHER" id="PTHR30349">
    <property type="entry name" value="PHAGE INTEGRASE-RELATED"/>
    <property type="match status" value="1"/>
</dbReference>
<dbReference type="EMBL" id="FNSN01000004">
    <property type="protein sequence ID" value="SEC89191.1"/>
    <property type="molecule type" value="Genomic_DNA"/>
</dbReference>
<evidence type="ECO:0000256" key="1">
    <source>
        <dbReference type="ARBA" id="ARBA00022908"/>
    </source>
</evidence>
<dbReference type="InterPro" id="IPR002104">
    <property type="entry name" value="Integrase_catalytic"/>
</dbReference>
<evidence type="ECO:0000256" key="3">
    <source>
        <dbReference type="ARBA" id="ARBA00023172"/>
    </source>
</evidence>
<dbReference type="InterPro" id="IPR050090">
    <property type="entry name" value="Tyrosine_recombinase_XerCD"/>
</dbReference>
<evidence type="ECO:0000313" key="9">
    <source>
        <dbReference type="Proteomes" id="UP000182652"/>
    </source>
</evidence>
<organism evidence="8 9">
    <name type="scientific">Arthrobacter woluwensis</name>
    <dbReference type="NCBI Taxonomy" id="156980"/>
    <lineage>
        <taxon>Bacteria</taxon>
        <taxon>Bacillati</taxon>
        <taxon>Actinomycetota</taxon>
        <taxon>Actinomycetes</taxon>
        <taxon>Micrococcales</taxon>
        <taxon>Micrococcaceae</taxon>
        <taxon>Arthrobacter</taxon>
    </lineage>
</organism>
<keyword evidence="1" id="KW-0229">DNA integration</keyword>
<dbReference type="SUPFAM" id="SSF56349">
    <property type="entry name" value="DNA breaking-rejoining enzymes"/>
    <property type="match status" value="1"/>
</dbReference>
<dbReference type="InterPro" id="IPR004107">
    <property type="entry name" value="Integrase_SAM-like_N"/>
</dbReference>
<dbReference type="InterPro" id="IPR010998">
    <property type="entry name" value="Integrase_recombinase_N"/>
</dbReference>
<dbReference type="AlphaFoldDB" id="A0A1H4WUL4"/>
<evidence type="ECO:0000259" key="5">
    <source>
        <dbReference type="PROSITE" id="PS51898"/>
    </source>
</evidence>
<dbReference type="Proteomes" id="UP000182652">
    <property type="component" value="Unassembled WGS sequence"/>
</dbReference>
<dbReference type="Pfam" id="PF14659">
    <property type="entry name" value="Phage_int_SAM_3"/>
    <property type="match status" value="1"/>
</dbReference>
<dbReference type="PROSITE" id="PS51898">
    <property type="entry name" value="TYR_RECOMBINASE"/>
    <property type="match status" value="1"/>
</dbReference>
<feature type="domain" description="Tyr recombinase" evidence="5">
    <location>
        <begin position="193"/>
        <end position="391"/>
    </location>
</feature>
<dbReference type="PANTHER" id="PTHR30349:SF91">
    <property type="entry name" value="INTA PROTEIN"/>
    <property type="match status" value="1"/>
</dbReference>
<evidence type="ECO:0000256" key="4">
    <source>
        <dbReference type="PROSITE-ProRule" id="PRU01248"/>
    </source>
</evidence>
<evidence type="ECO:0000313" key="8">
    <source>
        <dbReference type="EMBL" id="SEC96301.1"/>
    </source>
</evidence>
<name>A0A1H4WUL4_9MICC</name>